<dbReference type="PANTHER" id="PTHR38034:SF1">
    <property type="entry name" value="INNER MEMBRANE PROTEIN YPJD"/>
    <property type="match status" value="1"/>
</dbReference>
<feature type="domain" description="Cytochrome c assembly protein" evidence="2">
    <location>
        <begin position="43"/>
        <end position="264"/>
    </location>
</feature>
<reference evidence="3 4" key="1">
    <citation type="submission" date="2018-08" db="EMBL/GenBank/DDBJ databases">
        <title>Genomic Encyclopedia of Type Strains, Phase IV (KMG-IV): sequencing the most valuable type-strain genomes for metagenomic binning, comparative biology and taxonomic classification.</title>
        <authorList>
            <person name="Goeker M."/>
        </authorList>
    </citation>
    <scope>NUCLEOTIDE SEQUENCE [LARGE SCALE GENOMIC DNA]</scope>
    <source>
        <strain evidence="3 4">DSM 26022</strain>
    </source>
</reference>
<organism evidence="3 4">
    <name type="scientific">Paraperlucidibaca baekdonensis</name>
    <dbReference type="NCBI Taxonomy" id="748120"/>
    <lineage>
        <taxon>Bacteria</taxon>
        <taxon>Pseudomonadati</taxon>
        <taxon>Pseudomonadota</taxon>
        <taxon>Gammaproteobacteria</taxon>
        <taxon>Moraxellales</taxon>
        <taxon>Moraxellaceae</taxon>
        <taxon>Paraperlucidibaca</taxon>
    </lineage>
</organism>
<dbReference type="OrthoDB" id="9780793at2"/>
<evidence type="ECO:0000313" key="3">
    <source>
        <dbReference type="EMBL" id="REH37643.1"/>
    </source>
</evidence>
<dbReference type="RefSeq" id="WP_116208262.1">
    <property type="nucleotide sequence ID" value="NZ_QUNR01000003.1"/>
</dbReference>
<dbReference type="GO" id="GO:0020037">
    <property type="term" value="F:heme binding"/>
    <property type="evidence" value="ECO:0007669"/>
    <property type="project" value="InterPro"/>
</dbReference>
<feature type="transmembrane region" description="Helical" evidence="1">
    <location>
        <begin position="240"/>
        <end position="261"/>
    </location>
</feature>
<keyword evidence="1" id="KW-0812">Transmembrane</keyword>
<keyword evidence="1" id="KW-1133">Transmembrane helix</keyword>
<feature type="transmembrane region" description="Helical" evidence="1">
    <location>
        <begin position="178"/>
        <end position="200"/>
    </location>
</feature>
<feature type="transmembrane region" description="Helical" evidence="1">
    <location>
        <begin position="212"/>
        <end position="228"/>
    </location>
</feature>
<keyword evidence="1" id="KW-0472">Membrane</keyword>
<feature type="transmembrane region" description="Helical" evidence="1">
    <location>
        <begin position="66"/>
        <end position="87"/>
    </location>
</feature>
<evidence type="ECO:0000259" key="2">
    <source>
        <dbReference type="Pfam" id="PF01578"/>
    </source>
</evidence>
<dbReference type="InterPro" id="IPR002541">
    <property type="entry name" value="Cyt_c_assembly"/>
</dbReference>
<protein>
    <submittedName>
        <fullName evidence="3">ABC-type uncharacterized transport system permease subunit</fullName>
    </submittedName>
</protein>
<evidence type="ECO:0000313" key="4">
    <source>
        <dbReference type="Proteomes" id="UP000256774"/>
    </source>
</evidence>
<dbReference type="InterPro" id="IPR052372">
    <property type="entry name" value="YpjD/HemX"/>
</dbReference>
<proteinExistence type="predicted"/>
<keyword evidence="4" id="KW-1185">Reference proteome</keyword>
<comment type="caution">
    <text evidence="3">The sequence shown here is derived from an EMBL/GenBank/DDBJ whole genome shotgun (WGS) entry which is preliminary data.</text>
</comment>
<dbReference type="GO" id="GO:0017004">
    <property type="term" value="P:cytochrome complex assembly"/>
    <property type="evidence" value="ECO:0007669"/>
    <property type="project" value="InterPro"/>
</dbReference>
<feature type="transmembrane region" description="Helical" evidence="1">
    <location>
        <begin position="131"/>
        <end position="152"/>
    </location>
</feature>
<feature type="transmembrane region" description="Helical" evidence="1">
    <location>
        <begin position="36"/>
        <end position="54"/>
    </location>
</feature>
<dbReference type="PANTHER" id="PTHR38034">
    <property type="entry name" value="INNER MEMBRANE PROTEIN YPJD"/>
    <property type="match status" value="1"/>
</dbReference>
<dbReference type="AlphaFoldDB" id="A0A3E0H496"/>
<evidence type="ECO:0000256" key="1">
    <source>
        <dbReference type="SAM" id="Phobius"/>
    </source>
</evidence>
<accession>A0A3E0H496</accession>
<dbReference type="EMBL" id="QUNR01000003">
    <property type="protein sequence ID" value="REH37643.1"/>
    <property type="molecule type" value="Genomic_DNA"/>
</dbReference>
<gene>
    <name evidence="3" type="ORF">DFR26_1422</name>
</gene>
<dbReference type="Proteomes" id="UP000256774">
    <property type="component" value="Unassembled WGS sequence"/>
</dbReference>
<feature type="transmembrane region" description="Helical" evidence="1">
    <location>
        <begin position="94"/>
        <end position="111"/>
    </location>
</feature>
<name>A0A3E0H496_9GAMM</name>
<dbReference type="Pfam" id="PF01578">
    <property type="entry name" value="Cytochrom_C_asm"/>
    <property type="match status" value="1"/>
</dbReference>
<feature type="transmembrane region" description="Helical" evidence="1">
    <location>
        <begin position="6"/>
        <end position="24"/>
    </location>
</feature>
<sequence length="270" mass="29282">MDALPALLALVAIACYLIAAGRVARAVAQRRVPARGPLLALISVALLLHIMVLHEAIIGPNGLRFGLFNIALMHGWLLALLALLVNVYRPVQGIYLIAMPLAAFELSLGVVGHDPHTTALTLTPAIEGHILLSLLAYSLLSIAALQAVLVHWQERALRRHQRGLLLALPALQTMESMLFELIAVGFILLSLAIGSGFFVLDDLFAQHVAHKTIFTLMAWLVFVGLLAGRHWRGWRGRTAVRFTLIGFALLLLGFVGSKFVLELLLTPAAS</sequence>